<dbReference type="RefSeq" id="WP_219536101.1">
    <property type="nucleotide sequence ID" value="NZ_JAHKRM010000028.1"/>
</dbReference>
<organism evidence="1 2">
    <name type="scientific">Nonomuraea guangzhouensis</name>
    <dbReference type="NCBI Taxonomy" id="1291555"/>
    <lineage>
        <taxon>Bacteria</taxon>
        <taxon>Bacillati</taxon>
        <taxon>Actinomycetota</taxon>
        <taxon>Actinomycetes</taxon>
        <taxon>Streptosporangiales</taxon>
        <taxon>Streptosporangiaceae</taxon>
        <taxon>Nonomuraea</taxon>
    </lineage>
</organism>
<comment type="caution">
    <text evidence="1">The sequence shown here is derived from an EMBL/GenBank/DDBJ whole genome shotgun (WGS) entry which is preliminary data.</text>
</comment>
<sequence length="325" mass="35369">MTTPTAAPPLAPLITDPLFDGVTDPVLVRDPATSTWWCVFAHRRANVRLSGPASIGRCHGTPLGLASSDDHGASWLYRGTLDLPIEPGHNTFWGPAVVASDDGTYHLFTTFIRGVPDDPAWDTHGRPSPWLRRIHHLSSTDLWTWRHHGRLDLGTDHAVDPCVARTPDGLWTLWFKDEAAGGALRSVSSRLLAPASWSAPVTVLPQWHESPVVFRLGGFWWLVAESRAGLTSYRSDDALTWEESGAFVATSGSRLGDGGPVRSPDVIPVGDSTAYLVYYTQSGHDSFGDQVPTSSQSSVAQAALVRVEDGRLSCDRDAPFDFRLP</sequence>
<name>A0ABW4GKG4_9ACTN</name>
<proteinExistence type="predicted"/>
<accession>A0ABW4GKG4</accession>
<dbReference type="EMBL" id="JBHUCM010000038">
    <property type="protein sequence ID" value="MFD1543222.1"/>
    <property type="molecule type" value="Genomic_DNA"/>
</dbReference>
<evidence type="ECO:0000313" key="2">
    <source>
        <dbReference type="Proteomes" id="UP001597097"/>
    </source>
</evidence>
<evidence type="ECO:0000313" key="1">
    <source>
        <dbReference type="EMBL" id="MFD1543222.1"/>
    </source>
</evidence>
<gene>
    <name evidence="1" type="ORF">ACFSJ0_39670</name>
</gene>
<protein>
    <recommendedName>
        <fullName evidence="3">Glycosyl hydrolase</fullName>
    </recommendedName>
</protein>
<keyword evidence="2" id="KW-1185">Reference proteome</keyword>
<evidence type="ECO:0008006" key="3">
    <source>
        <dbReference type="Google" id="ProtNLM"/>
    </source>
</evidence>
<dbReference type="Proteomes" id="UP001597097">
    <property type="component" value="Unassembled WGS sequence"/>
</dbReference>
<reference evidence="2" key="1">
    <citation type="journal article" date="2019" name="Int. J. Syst. Evol. Microbiol.">
        <title>The Global Catalogue of Microorganisms (GCM) 10K type strain sequencing project: providing services to taxonomists for standard genome sequencing and annotation.</title>
        <authorList>
            <consortium name="The Broad Institute Genomics Platform"/>
            <consortium name="The Broad Institute Genome Sequencing Center for Infectious Disease"/>
            <person name="Wu L."/>
            <person name="Ma J."/>
        </authorList>
    </citation>
    <scope>NUCLEOTIDE SEQUENCE [LARGE SCALE GENOMIC DNA]</scope>
    <source>
        <strain evidence="2">CGMCC 1.15399</strain>
    </source>
</reference>